<dbReference type="PANTHER" id="PTHR46558">
    <property type="entry name" value="TRACRIPTIONAL REGULATORY PROTEIN-RELATED-RELATED"/>
    <property type="match status" value="1"/>
</dbReference>
<dbReference type="Gene3D" id="1.10.260.40">
    <property type="entry name" value="lambda repressor-like DNA-binding domains"/>
    <property type="match status" value="1"/>
</dbReference>
<dbReference type="PROSITE" id="PS50943">
    <property type="entry name" value="HTH_CROC1"/>
    <property type="match status" value="1"/>
</dbReference>
<evidence type="ECO:0000313" key="3">
    <source>
        <dbReference type="EMBL" id="MPM40796.1"/>
    </source>
</evidence>
<dbReference type="CDD" id="cd00093">
    <property type="entry name" value="HTH_XRE"/>
    <property type="match status" value="1"/>
</dbReference>
<keyword evidence="1" id="KW-0238">DNA-binding</keyword>
<dbReference type="PANTHER" id="PTHR46558:SF11">
    <property type="entry name" value="HTH-TYPE TRANSCRIPTIONAL REGULATOR XRE"/>
    <property type="match status" value="1"/>
</dbReference>
<gene>
    <name evidence="3" type="ORF">SDC9_87444</name>
</gene>
<sequence length="114" mass="12939">MDTFGKKITALRKEKKISQGELAKLINTSTSVIGRYERDEMTPSIEAARKIAKILGTTVGYLLDETEQENLFKDPDMLKRLNEIEKMEKDDKNHILYAIDGLIKSVKLKNIAAL</sequence>
<dbReference type="Pfam" id="PF01381">
    <property type="entry name" value="HTH_3"/>
    <property type="match status" value="1"/>
</dbReference>
<proteinExistence type="predicted"/>
<dbReference type="SUPFAM" id="SSF47413">
    <property type="entry name" value="lambda repressor-like DNA-binding domains"/>
    <property type="match status" value="1"/>
</dbReference>
<feature type="domain" description="HTH cro/C1-type" evidence="2">
    <location>
        <begin position="8"/>
        <end position="62"/>
    </location>
</feature>
<protein>
    <recommendedName>
        <fullName evidence="2">HTH cro/C1-type domain-containing protein</fullName>
    </recommendedName>
</protein>
<comment type="caution">
    <text evidence="3">The sequence shown here is derived from an EMBL/GenBank/DDBJ whole genome shotgun (WGS) entry which is preliminary data.</text>
</comment>
<dbReference type="SMART" id="SM00530">
    <property type="entry name" value="HTH_XRE"/>
    <property type="match status" value="1"/>
</dbReference>
<evidence type="ECO:0000256" key="1">
    <source>
        <dbReference type="ARBA" id="ARBA00023125"/>
    </source>
</evidence>
<dbReference type="GO" id="GO:0003677">
    <property type="term" value="F:DNA binding"/>
    <property type="evidence" value="ECO:0007669"/>
    <property type="project" value="UniProtKB-KW"/>
</dbReference>
<dbReference type="AlphaFoldDB" id="A0A644ZIW6"/>
<dbReference type="InterPro" id="IPR001387">
    <property type="entry name" value="Cro/C1-type_HTH"/>
</dbReference>
<dbReference type="EMBL" id="VSSQ01009130">
    <property type="protein sequence ID" value="MPM40796.1"/>
    <property type="molecule type" value="Genomic_DNA"/>
</dbReference>
<organism evidence="3">
    <name type="scientific">bioreactor metagenome</name>
    <dbReference type="NCBI Taxonomy" id="1076179"/>
    <lineage>
        <taxon>unclassified sequences</taxon>
        <taxon>metagenomes</taxon>
        <taxon>ecological metagenomes</taxon>
    </lineage>
</organism>
<evidence type="ECO:0000259" key="2">
    <source>
        <dbReference type="PROSITE" id="PS50943"/>
    </source>
</evidence>
<dbReference type="InterPro" id="IPR010982">
    <property type="entry name" value="Lambda_DNA-bd_dom_sf"/>
</dbReference>
<reference evidence="3" key="1">
    <citation type="submission" date="2019-08" db="EMBL/GenBank/DDBJ databases">
        <authorList>
            <person name="Kucharzyk K."/>
            <person name="Murdoch R.W."/>
            <person name="Higgins S."/>
            <person name="Loffler F."/>
        </authorList>
    </citation>
    <scope>NUCLEOTIDE SEQUENCE</scope>
</reference>
<accession>A0A644ZIW6</accession>
<name>A0A644ZIW6_9ZZZZ</name>